<dbReference type="AlphaFoldDB" id="A0A6F8XH92"/>
<reference evidence="1 2" key="1">
    <citation type="submission" date="2020-03" db="EMBL/GenBank/DDBJ databases">
        <title>Complete Genome Sequence of Halomonas meridiana strain Eplume2, isolated from hydrothermal-plume in the north east Pacific Ocean.</title>
        <authorList>
            <person name="Kurihara Y."/>
            <person name="Kawai S."/>
            <person name="Sakai A."/>
            <person name="Galipon J."/>
            <person name="Arakawa K."/>
        </authorList>
    </citation>
    <scope>NUCLEOTIDE SEQUENCE [LARGE SCALE GENOMIC DNA]</scope>
    <source>
        <strain evidence="1 2">Eplume2</strain>
    </source>
</reference>
<name>A0A6F8XH92_9GAMM</name>
<dbReference type="RefSeq" id="WP_172515564.1">
    <property type="nucleotide sequence ID" value="NZ_AP022869.1"/>
</dbReference>
<dbReference type="Proteomes" id="UP000501053">
    <property type="component" value="Chromosome"/>
</dbReference>
<gene>
    <name evidence="1" type="ORF">HMEPL2_35180</name>
</gene>
<accession>A0A6F8XH92</accession>
<proteinExistence type="predicted"/>
<evidence type="ECO:0000313" key="1">
    <source>
        <dbReference type="EMBL" id="BCB73167.1"/>
    </source>
</evidence>
<organism evidence="1 2">
    <name type="scientific">Vreelandella aquamarina</name>
    <dbReference type="NCBI Taxonomy" id="77097"/>
    <lineage>
        <taxon>Bacteria</taxon>
        <taxon>Pseudomonadati</taxon>
        <taxon>Pseudomonadota</taxon>
        <taxon>Gammaproteobacteria</taxon>
        <taxon>Oceanospirillales</taxon>
        <taxon>Halomonadaceae</taxon>
        <taxon>Vreelandella</taxon>
    </lineage>
</organism>
<keyword evidence="2" id="KW-1185">Reference proteome</keyword>
<sequence>MNTRTTVHVDTLFAETGAISFGYTPETDRVYISVADPTDKRRATHLISLRQDDLANFKTLLGKLDEVIKQEKAKLYLSQTRGGRFDQSGDTVSIPIGDSNISIPKDLYSEVSSLVSQGQTLVAASRISSALPWLGLPGARTVAQSICDYQQAIGDRT</sequence>
<dbReference type="EMBL" id="AP022869">
    <property type="protein sequence ID" value="BCB73167.1"/>
    <property type="molecule type" value="Genomic_DNA"/>
</dbReference>
<evidence type="ECO:0000313" key="2">
    <source>
        <dbReference type="Proteomes" id="UP000501053"/>
    </source>
</evidence>
<protein>
    <submittedName>
        <fullName evidence="1">Uncharacterized protein</fullName>
    </submittedName>
</protein>